<dbReference type="STRING" id="103827.A0A0N5CNF0"/>
<dbReference type="PROSITE" id="PS50297">
    <property type="entry name" value="ANK_REP_REGION"/>
    <property type="match status" value="7"/>
</dbReference>
<dbReference type="EMBL" id="UYYF01000247">
    <property type="protein sequence ID" value="VDM97292.1"/>
    <property type="molecule type" value="Genomic_DNA"/>
</dbReference>
<feature type="repeat" description="ANK" evidence="3">
    <location>
        <begin position="667"/>
        <end position="699"/>
    </location>
</feature>
<dbReference type="InterPro" id="IPR002110">
    <property type="entry name" value="Ankyrin_rpt"/>
</dbReference>
<evidence type="ECO:0000313" key="6">
    <source>
        <dbReference type="WBParaSite" id="TCLT_0000170701-mRNA-1"/>
    </source>
</evidence>
<dbReference type="PANTHER" id="PTHR24123">
    <property type="entry name" value="ANKYRIN REPEAT-CONTAINING"/>
    <property type="match status" value="1"/>
</dbReference>
<organism evidence="6">
    <name type="scientific">Thelazia callipaeda</name>
    <name type="common">Oriental eyeworm</name>
    <name type="synonym">Parasitic nematode</name>
    <dbReference type="NCBI Taxonomy" id="103827"/>
    <lineage>
        <taxon>Eukaryota</taxon>
        <taxon>Metazoa</taxon>
        <taxon>Ecdysozoa</taxon>
        <taxon>Nematoda</taxon>
        <taxon>Chromadorea</taxon>
        <taxon>Rhabditida</taxon>
        <taxon>Spirurina</taxon>
        <taxon>Spiruromorpha</taxon>
        <taxon>Thelazioidea</taxon>
        <taxon>Thelaziidae</taxon>
        <taxon>Thelazia</taxon>
    </lineage>
</organism>
<dbReference type="PROSITE" id="PS50088">
    <property type="entry name" value="ANK_REPEAT"/>
    <property type="match status" value="8"/>
</dbReference>
<name>A0A0N5CNF0_THECL</name>
<dbReference type="AlphaFoldDB" id="A0A0N5CNF0"/>
<dbReference type="Gene3D" id="1.25.40.20">
    <property type="entry name" value="Ankyrin repeat-containing domain"/>
    <property type="match status" value="5"/>
</dbReference>
<reference evidence="4 5" key="2">
    <citation type="submission" date="2018-11" db="EMBL/GenBank/DDBJ databases">
        <authorList>
            <consortium name="Pathogen Informatics"/>
        </authorList>
    </citation>
    <scope>NUCLEOTIDE SEQUENCE [LARGE SCALE GENOMIC DNA]</scope>
</reference>
<proteinExistence type="predicted"/>
<feature type="repeat" description="ANK" evidence="3">
    <location>
        <begin position="530"/>
        <end position="562"/>
    </location>
</feature>
<dbReference type="OMA" id="ADCKIED"/>
<keyword evidence="5" id="KW-1185">Reference proteome</keyword>
<accession>A0A0N5CNF0</accession>
<feature type="repeat" description="ANK" evidence="3">
    <location>
        <begin position="595"/>
        <end position="627"/>
    </location>
</feature>
<sequence length="871" mass="95626">MMKTLPSWLKLAITSRILPENDRKKLDRFQILNLDDNSDELLEFIRNKLPQIDSNRILECCQGSWFYVSQYSRALKANLLTLPSTSCSSNNNIVTIPRRCSLPNGDNALLAAIESELPTHLNLYLRLIVASRRPPSRQRLVAVTHLTANRAIQLIEVDLRECEPILESTDPLILSGAWRERFKHDECEEGHALWAQFIQRTGCETVQTFLEYAYHLAHSGELHYLDRIRTLRECGAELIELKFPVFDFMTTDLLIKAGAVILDVRQLQSDFVFACTSGDLDNVLLLLDSVNYDDLCSGLIAASSRGHTEICKLILKIDPRAAAHVDSQQWNALRSAACNNHENVVQLLIENGVEVDECGEGGRTALRAAAWSGYERVVRRLLEYGADVNKQDAEGRTALMAAAFMDHANIVKLLLENDALPNVVDKYGSTALHLAFSTGAETDEHTETITVLLKGGADLHIEDINDRNCLHIAANHGDRNLPLIIGCIQNIDIPDKNGRTPLMLASSQGHVFTCKQLIEYGADIDAIDESGRTPLIIAAMNGFLDVCKLLVNSGADEGHKDNDGAVALHYAVTHADSELSKILMTSTTVQATDTRGVHPLIIAAQRSSVEVVEELLRAGAPVQLQSHDGLSSLRAAALNGNESVLRFLLNYLHENNEALKLDEVDLDGIPLLHALLVARETNIVSTLLEYGASAAVRDSHGRSCAHIVAQLNDPKLAAIVWNYGAEFEARDEEGRTPLMIAVWASNYEICQFMLETIGVAPNVADYQGATALNIAANNGQRDIVILLLRFGAEPSICDNLGRCASDVAQLAGHDHIRLSLWQILKSAGGSADSSGFGSLPGSPTQQSKAKFLLQQKNLKPSCKSNTLQITH</sequence>
<dbReference type="SUPFAM" id="SSF48403">
    <property type="entry name" value="Ankyrin repeat"/>
    <property type="match status" value="2"/>
</dbReference>
<feature type="repeat" description="ANK" evidence="3">
    <location>
        <begin position="361"/>
        <end position="393"/>
    </location>
</feature>
<dbReference type="OrthoDB" id="427518at2759"/>
<dbReference type="Pfam" id="PF12796">
    <property type="entry name" value="Ank_2"/>
    <property type="match status" value="5"/>
</dbReference>
<keyword evidence="1" id="KW-0677">Repeat</keyword>
<dbReference type="InterPro" id="IPR051165">
    <property type="entry name" value="Multifunctional_ANK_Repeat"/>
</dbReference>
<keyword evidence="2 3" id="KW-0040">ANK repeat</keyword>
<feature type="repeat" description="ANK" evidence="3">
    <location>
        <begin position="427"/>
        <end position="464"/>
    </location>
</feature>
<protein>
    <submittedName>
        <fullName evidence="6">ANK_REP_REGION domain-containing protein</fullName>
    </submittedName>
</protein>
<dbReference type="WBParaSite" id="TCLT_0000170701-mRNA-1">
    <property type="protein sequence ID" value="TCLT_0000170701-mRNA-1"/>
    <property type="gene ID" value="TCLT_0000170701"/>
</dbReference>
<dbReference type="Proteomes" id="UP000276776">
    <property type="component" value="Unassembled WGS sequence"/>
</dbReference>
<feature type="repeat" description="ANK" evidence="3">
    <location>
        <begin position="394"/>
        <end position="426"/>
    </location>
</feature>
<evidence type="ECO:0000256" key="2">
    <source>
        <dbReference type="ARBA" id="ARBA00023043"/>
    </source>
</evidence>
<evidence type="ECO:0000256" key="1">
    <source>
        <dbReference type="ARBA" id="ARBA00022737"/>
    </source>
</evidence>
<evidence type="ECO:0000313" key="5">
    <source>
        <dbReference type="Proteomes" id="UP000276776"/>
    </source>
</evidence>
<feature type="repeat" description="ANK" evidence="3">
    <location>
        <begin position="497"/>
        <end position="529"/>
    </location>
</feature>
<feature type="repeat" description="ANK" evidence="3">
    <location>
        <begin position="767"/>
        <end position="799"/>
    </location>
</feature>
<gene>
    <name evidence="4" type="ORF">TCLT_LOCUS1708</name>
</gene>
<dbReference type="InterPro" id="IPR036770">
    <property type="entry name" value="Ankyrin_rpt-contain_sf"/>
</dbReference>
<reference evidence="6" key="1">
    <citation type="submission" date="2017-02" db="UniProtKB">
        <authorList>
            <consortium name="WormBaseParasite"/>
        </authorList>
    </citation>
    <scope>IDENTIFICATION</scope>
</reference>
<evidence type="ECO:0000256" key="3">
    <source>
        <dbReference type="PROSITE-ProRule" id="PRU00023"/>
    </source>
</evidence>
<dbReference type="PANTHER" id="PTHR24123:SF33">
    <property type="entry name" value="PROTEIN HOS4"/>
    <property type="match status" value="1"/>
</dbReference>
<evidence type="ECO:0000313" key="4">
    <source>
        <dbReference type="EMBL" id="VDM97292.1"/>
    </source>
</evidence>
<dbReference type="SMART" id="SM00248">
    <property type="entry name" value="ANK"/>
    <property type="match status" value="15"/>
</dbReference>